<proteinExistence type="predicted"/>
<name>G0QZV3_ICHMU</name>
<dbReference type="GeneID" id="14905350"/>
<dbReference type="OMA" id="LPQHHHI"/>
<dbReference type="InParanoid" id="G0QZV3"/>
<evidence type="ECO:0000256" key="1">
    <source>
        <dbReference type="SAM" id="Coils"/>
    </source>
</evidence>
<accession>G0QZV3</accession>
<protein>
    <submittedName>
        <fullName evidence="2">Uncharacterized protein</fullName>
    </submittedName>
</protein>
<dbReference type="AlphaFoldDB" id="G0QZV3"/>
<evidence type="ECO:0000313" key="2">
    <source>
        <dbReference type="EMBL" id="EGR29248.1"/>
    </source>
</evidence>
<keyword evidence="1" id="KW-0175">Coiled coil</keyword>
<dbReference type="Proteomes" id="UP000008983">
    <property type="component" value="Unassembled WGS sequence"/>
</dbReference>
<dbReference type="RefSeq" id="XP_004030484.1">
    <property type="nucleotide sequence ID" value="XM_004030436.1"/>
</dbReference>
<feature type="coiled-coil region" evidence="1">
    <location>
        <begin position="46"/>
        <end position="102"/>
    </location>
</feature>
<gene>
    <name evidence="2" type="ORF">IMG5_160050</name>
</gene>
<keyword evidence="3" id="KW-1185">Reference proteome</keyword>
<organism evidence="2 3">
    <name type="scientific">Ichthyophthirius multifiliis</name>
    <name type="common">White spot disease agent</name>
    <name type="synonym">Ich</name>
    <dbReference type="NCBI Taxonomy" id="5932"/>
    <lineage>
        <taxon>Eukaryota</taxon>
        <taxon>Sar</taxon>
        <taxon>Alveolata</taxon>
        <taxon>Ciliophora</taxon>
        <taxon>Intramacronucleata</taxon>
        <taxon>Oligohymenophorea</taxon>
        <taxon>Hymenostomatida</taxon>
        <taxon>Ophryoglenina</taxon>
        <taxon>Ichthyophthirius</taxon>
    </lineage>
</organism>
<dbReference type="EMBL" id="GL984170">
    <property type="protein sequence ID" value="EGR29248.1"/>
    <property type="molecule type" value="Genomic_DNA"/>
</dbReference>
<evidence type="ECO:0000313" key="3">
    <source>
        <dbReference type="Proteomes" id="UP000008983"/>
    </source>
</evidence>
<reference evidence="2 3" key="1">
    <citation type="submission" date="2011-07" db="EMBL/GenBank/DDBJ databases">
        <authorList>
            <person name="Coyne R."/>
            <person name="Brami D."/>
            <person name="Johnson J."/>
            <person name="Hostetler J."/>
            <person name="Hannick L."/>
            <person name="Clark T."/>
            <person name="Cassidy-Hanley D."/>
            <person name="Inman J."/>
        </authorList>
    </citation>
    <scope>NUCLEOTIDE SEQUENCE [LARGE SCALE GENOMIC DNA]</scope>
    <source>
        <strain evidence="2 3">G5</strain>
    </source>
</reference>
<sequence>MIYQRTFTQKPQISEFRKEVQERIHLEQMEQNVQLHQFYKIKIQKQSDYKITIQELQEEIQQEQLQNKTKHQKILQQPKTNLKQQVQNLFQKRQQIQNLQIQEKIILKWGQELLQKHILNKIKIQKNQIQNTMNYQLEVCENLETDFLYLKVYNLQIQKAMELEMKVYNLQVKYCMKTIFWKNQMYHQMKLHQQEFNIQQMLYNIQELKFQIQVKIYLEMKVLLQLLIKQDKAKMQQNQKKLNFRARELEMQVYYIFQKEQKTLNLQGLLRQLIILYLKKLRKFYQKYQRKIKV</sequence>